<sequence length="483" mass="52492">MMELLVLLALIVLGLSVLIRRRSYTSRRGSGDPPAPVVLHKISDPAVAHRLVVQDADAFSKRPVMPFFSDQANARGGRLSENVSSAPYGPHWRALRCNITAGTLHPSRLGHLPPLQREAIQDLVAGLSADGAGTGKEPRAVSVRDHLELAVFRVVSRLCFGDGVDECHVRAMCAVIKGFHLTIGALNPLSGSSSTLASKLAQWRQKRRLFALHARITELCLPLIAAARQRRGPNNDGGCRPYVDSFLHLRVPDDGEDKQDGGRRALTDDEMVNLVVEFLGAGEGTVAACLEWTLAHLVSQPEAQEKLRREVDAEAAADSPNRSQLIRGMPYMNAVILESLRMHPPAPFAQRRVQAGVLLPGGAAAPEGSDVFVMFVLGDIGRDSKTWKDPDAFCPERFLAGGEAEGVGPLPGPKETRMMPFGAGHRFCPGVGLSMVIIKCFLAALVREFEWTPPTDAVVDLTELDGFLKTMKKPLTVRLTRRT</sequence>
<reference evidence="1" key="2">
    <citation type="submission" date="2025-09" db="UniProtKB">
        <authorList>
            <consortium name="EnsemblPlants"/>
        </authorList>
    </citation>
    <scope>IDENTIFICATION</scope>
</reference>
<evidence type="ECO:0000313" key="2">
    <source>
        <dbReference type="Proteomes" id="UP001732700"/>
    </source>
</evidence>
<name>A0ACD5YDC8_AVESA</name>
<evidence type="ECO:0000313" key="1">
    <source>
        <dbReference type="EnsemblPlants" id="AVESA.00010b.r2.5DG0941980.1.CDS.1"/>
    </source>
</evidence>
<organism evidence="1 2">
    <name type="scientific">Avena sativa</name>
    <name type="common">Oat</name>
    <dbReference type="NCBI Taxonomy" id="4498"/>
    <lineage>
        <taxon>Eukaryota</taxon>
        <taxon>Viridiplantae</taxon>
        <taxon>Streptophyta</taxon>
        <taxon>Embryophyta</taxon>
        <taxon>Tracheophyta</taxon>
        <taxon>Spermatophyta</taxon>
        <taxon>Magnoliopsida</taxon>
        <taxon>Liliopsida</taxon>
        <taxon>Poales</taxon>
        <taxon>Poaceae</taxon>
        <taxon>BOP clade</taxon>
        <taxon>Pooideae</taxon>
        <taxon>Poodae</taxon>
        <taxon>Poeae</taxon>
        <taxon>Poeae Chloroplast Group 1 (Aveneae type)</taxon>
        <taxon>Aveninae</taxon>
        <taxon>Avena</taxon>
    </lineage>
</organism>
<accession>A0ACD5YDC8</accession>
<dbReference type="Proteomes" id="UP001732700">
    <property type="component" value="Chromosome 5D"/>
</dbReference>
<proteinExistence type="predicted"/>
<protein>
    <submittedName>
        <fullName evidence="1">Uncharacterized protein</fullName>
    </submittedName>
</protein>
<dbReference type="EnsemblPlants" id="AVESA.00010b.r2.5DG0941980.1">
    <property type="protein sequence ID" value="AVESA.00010b.r2.5DG0941980.1.CDS.1"/>
    <property type="gene ID" value="AVESA.00010b.r2.5DG0941980"/>
</dbReference>
<keyword evidence="2" id="KW-1185">Reference proteome</keyword>
<reference evidence="1" key="1">
    <citation type="submission" date="2021-05" db="EMBL/GenBank/DDBJ databases">
        <authorList>
            <person name="Scholz U."/>
            <person name="Mascher M."/>
            <person name="Fiebig A."/>
        </authorList>
    </citation>
    <scope>NUCLEOTIDE SEQUENCE [LARGE SCALE GENOMIC DNA]</scope>
</reference>